<dbReference type="GO" id="GO:0032259">
    <property type="term" value="P:methylation"/>
    <property type="evidence" value="ECO:0007669"/>
    <property type="project" value="UniProtKB-KW"/>
</dbReference>
<evidence type="ECO:0008006" key="7">
    <source>
        <dbReference type="Google" id="ProtNLM"/>
    </source>
</evidence>
<dbReference type="OrthoDB" id="438641at2759"/>
<dbReference type="Proteomes" id="UP000708208">
    <property type="component" value="Unassembled WGS sequence"/>
</dbReference>
<organism evidence="5 6">
    <name type="scientific">Allacma fusca</name>
    <dbReference type="NCBI Taxonomy" id="39272"/>
    <lineage>
        <taxon>Eukaryota</taxon>
        <taxon>Metazoa</taxon>
        <taxon>Ecdysozoa</taxon>
        <taxon>Arthropoda</taxon>
        <taxon>Hexapoda</taxon>
        <taxon>Collembola</taxon>
        <taxon>Symphypleona</taxon>
        <taxon>Sminthuridae</taxon>
        <taxon>Allacma</taxon>
    </lineage>
</organism>
<feature type="non-terminal residue" evidence="5">
    <location>
        <position position="1"/>
    </location>
</feature>
<feature type="region of interest" description="Disordered" evidence="4">
    <location>
        <begin position="307"/>
        <end position="335"/>
    </location>
</feature>
<keyword evidence="2" id="KW-0808">Transferase</keyword>
<dbReference type="GO" id="GO:0045814">
    <property type="term" value="P:negative regulation of gene expression, epigenetic"/>
    <property type="evidence" value="ECO:0007669"/>
    <property type="project" value="TreeGrafter"/>
</dbReference>
<evidence type="ECO:0000313" key="6">
    <source>
        <dbReference type="Proteomes" id="UP000708208"/>
    </source>
</evidence>
<dbReference type="PANTHER" id="PTHR46402:SF2">
    <property type="entry name" value="HISTONE-LYSINE N-TRIMETHYLTRANSFERASE SMYD5"/>
    <property type="match status" value="1"/>
</dbReference>
<evidence type="ECO:0000256" key="3">
    <source>
        <dbReference type="ARBA" id="ARBA00022691"/>
    </source>
</evidence>
<name>A0A8J2IZV8_9HEXA</name>
<evidence type="ECO:0000256" key="1">
    <source>
        <dbReference type="ARBA" id="ARBA00022603"/>
    </source>
</evidence>
<proteinExistence type="predicted"/>
<dbReference type="EMBL" id="CAJVCH010006113">
    <property type="protein sequence ID" value="CAG7659276.1"/>
    <property type="molecule type" value="Genomic_DNA"/>
</dbReference>
<accession>A0A8J2IZV8</accession>
<reference evidence="5" key="1">
    <citation type="submission" date="2021-06" db="EMBL/GenBank/DDBJ databases">
        <authorList>
            <person name="Hodson N. C."/>
            <person name="Mongue J. A."/>
            <person name="Jaron S. K."/>
        </authorList>
    </citation>
    <scope>NUCLEOTIDE SEQUENCE</scope>
</reference>
<keyword evidence="3" id="KW-0949">S-adenosyl-L-methionine</keyword>
<protein>
    <recommendedName>
        <fullName evidence="7">MYND-type domain-containing protein</fullName>
    </recommendedName>
</protein>
<evidence type="ECO:0000256" key="2">
    <source>
        <dbReference type="ARBA" id="ARBA00022679"/>
    </source>
</evidence>
<evidence type="ECO:0000313" key="5">
    <source>
        <dbReference type="EMBL" id="CAG7659276.1"/>
    </source>
</evidence>
<gene>
    <name evidence="5" type="ORF">AFUS01_LOCUS1105</name>
</gene>
<comment type="caution">
    <text evidence="5">The sequence shown here is derived from an EMBL/GenBank/DDBJ whole genome shotgun (WGS) entry which is preliminary data.</text>
</comment>
<evidence type="ECO:0000256" key="4">
    <source>
        <dbReference type="SAM" id="MobiDB-lite"/>
    </source>
</evidence>
<keyword evidence="1" id="KW-0489">Methyltransferase</keyword>
<keyword evidence="6" id="KW-1185">Reference proteome</keyword>
<dbReference type="PANTHER" id="PTHR46402">
    <property type="entry name" value="SET AND MYND DOMAIN-CONTAINING PROTEIN 5"/>
    <property type="match status" value="1"/>
</dbReference>
<dbReference type="GO" id="GO:0042799">
    <property type="term" value="F:histone H4K20 methyltransferase activity"/>
    <property type="evidence" value="ECO:0007669"/>
    <property type="project" value="TreeGrafter"/>
</dbReference>
<sequence length="335" mass="37690">DVINGVLSVKARVEGYYSGGDNFRTGRRSSLTIDTCEVLTNCSSTLSSGLVVIRHLDIRYPSASSIVARSRVYIVLKISSPRFLTLAHKSFTRLAHNGMDMDVDTESISAVAFQTSPTSAKSDVDAVTQCDFLRAASTMNSAPEPSAVQGFPEGVQLCKVDDRVGHGVFATRDFAKGEVIFMDSPIVSCQFAWNKMYLYKACDYCMRALETAEENARRLMQKPSIVLPFPECCETQKDRHVSCPDCGDMYCSEDCRLKAWNEFHSVLCLRTREPKESHPLCVLDQFWRAHYLFTCNCEKCEDQIGEEEVTSEEESDDEDLELEDEDEDELEEIHV</sequence>
<dbReference type="AlphaFoldDB" id="A0A8J2IZV8"/>